<reference evidence="1" key="1">
    <citation type="journal article" date="2015" name="Nature">
        <title>Complex archaea that bridge the gap between prokaryotes and eukaryotes.</title>
        <authorList>
            <person name="Spang A."/>
            <person name="Saw J.H."/>
            <person name="Jorgensen S.L."/>
            <person name="Zaremba-Niedzwiedzka K."/>
            <person name="Martijn J."/>
            <person name="Lind A.E."/>
            <person name="van Eijk R."/>
            <person name="Schleper C."/>
            <person name="Guy L."/>
            <person name="Ettema T.J."/>
        </authorList>
    </citation>
    <scope>NUCLEOTIDE SEQUENCE</scope>
</reference>
<protein>
    <submittedName>
        <fullName evidence="1">Uncharacterized protein</fullName>
    </submittedName>
</protein>
<name>A0A0F9EFQ2_9ZZZZ</name>
<comment type="caution">
    <text evidence="1">The sequence shown here is derived from an EMBL/GenBank/DDBJ whole genome shotgun (WGS) entry which is preliminary data.</text>
</comment>
<proteinExistence type="predicted"/>
<sequence length="74" mass="8345">MKLFKKFLAMFKTPVEPPVLRGRVTPHDPNVTGNGAMKAVARPIPKVKYRVHRAATDSWEEFKDAQVKPTEGLN</sequence>
<dbReference type="EMBL" id="LAZR01027640">
    <property type="protein sequence ID" value="KKL65101.1"/>
    <property type="molecule type" value="Genomic_DNA"/>
</dbReference>
<accession>A0A0F9EFQ2</accession>
<dbReference type="AlphaFoldDB" id="A0A0F9EFQ2"/>
<evidence type="ECO:0000313" key="1">
    <source>
        <dbReference type="EMBL" id="KKL65101.1"/>
    </source>
</evidence>
<organism evidence="1">
    <name type="scientific">marine sediment metagenome</name>
    <dbReference type="NCBI Taxonomy" id="412755"/>
    <lineage>
        <taxon>unclassified sequences</taxon>
        <taxon>metagenomes</taxon>
        <taxon>ecological metagenomes</taxon>
    </lineage>
</organism>
<gene>
    <name evidence="1" type="ORF">LCGC14_2158360</name>
</gene>